<feature type="binding site" evidence="11">
    <location>
        <position position="118"/>
    </location>
    <ligand>
        <name>ATP</name>
        <dbReference type="ChEBI" id="CHEBI:30616"/>
    </ligand>
</feature>
<sequence>MQVGSWLTRVREQRPLVHNITNLVVMNVAANALLSLGASPVMAHAHEEVADMAAIAGALALNLGTLDPYVVTSMDLASEAANRRGVPVVLDPVGAGATPYRTGAALRLLETRNIQVLRGNQGEIGVITGAGGEVAGVDARGAGTDLAGRMVEFARQHHLVVAATGERDLVTDGETMYELQNGHPWEAAITGSGCSLTAVIAAFVAVSDQSRRGIAEATVAAITCFNVAAELAAEGASGPGSFQVKLLDALHTLTPSDVDARARIRRG</sequence>
<evidence type="ECO:0000256" key="8">
    <source>
        <dbReference type="ARBA" id="ARBA00022840"/>
    </source>
</evidence>
<evidence type="ECO:0000256" key="4">
    <source>
        <dbReference type="ARBA" id="ARBA00022679"/>
    </source>
</evidence>
<reference evidence="13" key="1">
    <citation type="submission" date="2017-01" db="EMBL/GenBank/DDBJ databases">
        <authorList>
            <person name="Varghese N."/>
            <person name="Submissions S."/>
        </authorList>
    </citation>
    <scope>NUCLEOTIDE SEQUENCE [LARGE SCALE GENOMIC DNA]</scope>
    <source>
        <strain evidence="13">DSM 16176</strain>
    </source>
</reference>
<evidence type="ECO:0000313" key="12">
    <source>
        <dbReference type="EMBL" id="SIS65771.1"/>
    </source>
</evidence>
<evidence type="ECO:0000256" key="1">
    <source>
        <dbReference type="ARBA" id="ARBA00001771"/>
    </source>
</evidence>
<dbReference type="InterPro" id="IPR029056">
    <property type="entry name" value="Ribokinase-like"/>
</dbReference>
<dbReference type="NCBIfam" id="TIGR00694">
    <property type="entry name" value="thiM"/>
    <property type="match status" value="1"/>
</dbReference>
<dbReference type="NCBIfam" id="NF006830">
    <property type="entry name" value="PRK09355.1"/>
    <property type="match status" value="1"/>
</dbReference>
<dbReference type="AlphaFoldDB" id="A0A1N7KW54"/>
<evidence type="ECO:0000256" key="5">
    <source>
        <dbReference type="ARBA" id="ARBA00022723"/>
    </source>
</evidence>
<dbReference type="PIRSF" id="PIRSF000513">
    <property type="entry name" value="Thz_kinase"/>
    <property type="match status" value="1"/>
</dbReference>
<evidence type="ECO:0000256" key="11">
    <source>
        <dbReference type="HAMAP-Rule" id="MF_00228"/>
    </source>
</evidence>
<accession>A0A1N7KW54</accession>
<gene>
    <name evidence="11" type="primary">thiM</name>
    <name evidence="12" type="ORF">SAMN05421799_102226</name>
</gene>
<dbReference type="EC" id="2.7.1.50" evidence="11"/>
<evidence type="ECO:0000256" key="7">
    <source>
        <dbReference type="ARBA" id="ARBA00022777"/>
    </source>
</evidence>
<dbReference type="PRINTS" id="PR01099">
    <property type="entry name" value="HYETHTZKNASE"/>
</dbReference>
<dbReference type="GO" id="GO:0004417">
    <property type="term" value="F:hydroxyethylthiazole kinase activity"/>
    <property type="evidence" value="ECO:0007669"/>
    <property type="project" value="UniProtKB-UniRule"/>
</dbReference>
<dbReference type="GO" id="GO:0005524">
    <property type="term" value="F:ATP binding"/>
    <property type="evidence" value="ECO:0007669"/>
    <property type="project" value="UniProtKB-UniRule"/>
</dbReference>
<comment type="cofactor">
    <cofactor evidence="2 11">
        <name>Mg(2+)</name>
        <dbReference type="ChEBI" id="CHEBI:18420"/>
    </cofactor>
</comment>
<keyword evidence="8 11" id="KW-0067">ATP-binding</keyword>
<comment type="catalytic activity">
    <reaction evidence="1 11">
        <text>5-(2-hydroxyethyl)-4-methylthiazole + ATP = 4-methyl-5-(2-phosphooxyethyl)-thiazole + ADP + H(+)</text>
        <dbReference type="Rhea" id="RHEA:24212"/>
        <dbReference type="ChEBI" id="CHEBI:15378"/>
        <dbReference type="ChEBI" id="CHEBI:17957"/>
        <dbReference type="ChEBI" id="CHEBI:30616"/>
        <dbReference type="ChEBI" id="CHEBI:58296"/>
        <dbReference type="ChEBI" id="CHEBI:456216"/>
        <dbReference type="EC" id="2.7.1.50"/>
    </reaction>
</comment>
<dbReference type="GO" id="GO:0000287">
    <property type="term" value="F:magnesium ion binding"/>
    <property type="evidence" value="ECO:0007669"/>
    <property type="project" value="UniProtKB-UniRule"/>
</dbReference>
<comment type="similarity">
    <text evidence="11">Belongs to the Thz kinase family.</text>
</comment>
<keyword evidence="6 11" id="KW-0547">Nucleotide-binding</keyword>
<dbReference type="OrthoDB" id="9778146at2"/>
<keyword evidence="7 11" id="KW-0418">Kinase</keyword>
<evidence type="ECO:0000256" key="9">
    <source>
        <dbReference type="ARBA" id="ARBA00022842"/>
    </source>
</evidence>
<dbReference type="CDD" id="cd01170">
    <property type="entry name" value="THZ_kinase"/>
    <property type="match status" value="1"/>
</dbReference>
<feature type="binding site" evidence="11">
    <location>
        <position position="164"/>
    </location>
    <ligand>
        <name>ATP</name>
        <dbReference type="ChEBI" id="CHEBI:30616"/>
    </ligand>
</feature>
<keyword evidence="13" id="KW-1185">Reference proteome</keyword>
<evidence type="ECO:0000256" key="10">
    <source>
        <dbReference type="ARBA" id="ARBA00022977"/>
    </source>
</evidence>
<feature type="binding site" evidence="11">
    <location>
        <position position="191"/>
    </location>
    <ligand>
        <name>substrate</name>
    </ligand>
</feature>
<dbReference type="GO" id="GO:0009228">
    <property type="term" value="P:thiamine biosynthetic process"/>
    <property type="evidence" value="ECO:0007669"/>
    <property type="project" value="UniProtKB-KW"/>
</dbReference>
<keyword evidence="5 11" id="KW-0479">Metal-binding</keyword>
<feature type="binding site" evidence="11">
    <location>
        <position position="42"/>
    </location>
    <ligand>
        <name>substrate</name>
    </ligand>
</feature>
<dbReference type="EMBL" id="FTOO01000002">
    <property type="protein sequence ID" value="SIS65771.1"/>
    <property type="molecule type" value="Genomic_DNA"/>
</dbReference>
<comment type="function">
    <text evidence="11">Catalyzes the phosphorylation of the hydroxyl group of 4-methyl-5-beta-hydroxyethylthiazole (THZ).</text>
</comment>
<dbReference type="Gene3D" id="3.40.1190.20">
    <property type="match status" value="1"/>
</dbReference>
<keyword evidence="9 11" id="KW-0460">Magnesium</keyword>
<dbReference type="SUPFAM" id="SSF53613">
    <property type="entry name" value="Ribokinase-like"/>
    <property type="match status" value="1"/>
</dbReference>
<dbReference type="UniPathway" id="UPA00060">
    <property type="reaction ID" value="UER00139"/>
</dbReference>
<evidence type="ECO:0000256" key="3">
    <source>
        <dbReference type="ARBA" id="ARBA00004868"/>
    </source>
</evidence>
<dbReference type="HAMAP" id="MF_00228">
    <property type="entry name" value="Thz_kinase"/>
    <property type="match status" value="1"/>
</dbReference>
<evidence type="ECO:0000256" key="6">
    <source>
        <dbReference type="ARBA" id="ARBA00022741"/>
    </source>
</evidence>
<comment type="pathway">
    <text evidence="3 11">Cofactor biosynthesis; thiamine diphosphate biosynthesis; 4-methyl-5-(2-phosphoethyl)-thiazole from 5-(2-hydroxyethyl)-4-methylthiazole: step 1/1.</text>
</comment>
<evidence type="ECO:0000313" key="13">
    <source>
        <dbReference type="Proteomes" id="UP000186156"/>
    </source>
</evidence>
<dbReference type="Proteomes" id="UP000186156">
    <property type="component" value="Unassembled WGS sequence"/>
</dbReference>
<dbReference type="RefSeq" id="WP_076345097.1">
    <property type="nucleotide sequence ID" value="NZ_FTOO01000002.1"/>
</dbReference>
<dbReference type="InterPro" id="IPR000417">
    <property type="entry name" value="Hyethyz_kinase"/>
</dbReference>
<organism evidence="12 13">
    <name type="scientific">Alicyclobacillus vulcanalis</name>
    <dbReference type="NCBI Taxonomy" id="252246"/>
    <lineage>
        <taxon>Bacteria</taxon>
        <taxon>Bacillati</taxon>
        <taxon>Bacillota</taxon>
        <taxon>Bacilli</taxon>
        <taxon>Bacillales</taxon>
        <taxon>Alicyclobacillaceae</taxon>
        <taxon>Alicyclobacillus</taxon>
    </lineage>
</organism>
<dbReference type="Pfam" id="PF02110">
    <property type="entry name" value="HK"/>
    <property type="match status" value="1"/>
</dbReference>
<protein>
    <recommendedName>
        <fullName evidence="11">Hydroxyethylthiazole kinase</fullName>
        <ecNumber evidence="11">2.7.1.50</ecNumber>
    </recommendedName>
    <alternativeName>
        <fullName evidence="11">4-methyl-5-beta-hydroxyethylthiazole kinase</fullName>
        <shortName evidence="11">TH kinase</shortName>
        <shortName evidence="11">Thz kinase</shortName>
    </alternativeName>
</protein>
<dbReference type="STRING" id="252246.SAMN05421799_102226"/>
<keyword evidence="4 11" id="KW-0808">Transferase</keyword>
<keyword evidence="10 11" id="KW-0784">Thiamine biosynthesis</keyword>
<name>A0A1N7KW54_9BACL</name>
<evidence type="ECO:0000256" key="2">
    <source>
        <dbReference type="ARBA" id="ARBA00001946"/>
    </source>
</evidence>
<proteinExistence type="inferred from homology"/>
<dbReference type="GO" id="GO:0009229">
    <property type="term" value="P:thiamine diphosphate biosynthetic process"/>
    <property type="evidence" value="ECO:0007669"/>
    <property type="project" value="UniProtKB-UniRule"/>
</dbReference>